<dbReference type="AlphaFoldDB" id="I4GS86"/>
<dbReference type="EMBL" id="CAIL01000053">
    <property type="protein sequence ID" value="CCI12660.1"/>
    <property type="molecule type" value="Genomic_DNA"/>
</dbReference>
<accession>I4GS86</accession>
<gene>
    <name evidence="2" type="ORF">MICAE_1460037</name>
</gene>
<dbReference type="InterPro" id="IPR043734">
    <property type="entry name" value="DUF5678"/>
</dbReference>
<comment type="caution">
    <text evidence="2">The sequence shown here is derived from an EMBL/GenBank/DDBJ whole genome shotgun (WGS) entry which is preliminary data.</text>
</comment>
<name>I4GS86_MICAE</name>
<proteinExistence type="predicted"/>
<evidence type="ECO:0000313" key="3">
    <source>
        <dbReference type="Proteomes" id="UP000003273"/>
    </source>
</evidence>
<organism evidence="2 3">
    <name type="scientific">Microcystis aeruginosa PCC 9806</name>
    <dbReference type="NCBI Taxonomy" id="1160282"/>
    <lineage>
        <taxon>Bacteria</taxon>
        <taxon>Bacillati</taxon>
        <taxon>Cyanobacteriota</taxon>
        <taxon>Cyanophyceae</taxon>
        <taxon>Oscillatoriophycideae</taxon>
        <taxon>Chroococcales</taxon>
        <taxon>Microcystaceae</taxon>
        <taxon>Microcystis</taxon>
    </lineage>
</organism>
<protein>
    <submittedName>
        <fullName evidence="2">Similarity</fullName>
    </submittedName>
</protein>
<evidence type="ECO:0000259" key="1">
    <source>
        <dbReference type="Pfam" id="PF18929"/>
    </source>
</evidence>
<sequence>MLSFSSKTSLPRKIMINSISKEQAQEMLRWLNKNRDTVIDLYKNQYIPYNEKGVIAHGENLQNVLEEANTTNQEFVIYLVPSCRYSIQILPIQV</sequence>
<dbReference type="HOGENOM" id="CLU_195988_0_0_3"/>
<dbReference type="Pfam" id="PF18929">
    <property type="entry name" value="DUF5678"/>
    <property type="match status" value="1"/>
</dbReference>
<reference evidence="2 3" key="1">
    <citation type="submission" date="2012-04" db="EMBL/GenBank/DDBJ databases">
        <authorList>
            <person name="Genoscope - CEA"/>
        </authorList>
    </citation>
    <scope>NUCLEOTIDE SEQUENCE [LARGE SCALE GENOMIC DNA]</scope>
    <source>
        <strain evidence="2 3">9806</strain>
    </source>
</reference>
<evidence type="ECO:0000313" key="2">
    <source>
        <dbReference type="EMBL" id="CCI12660.1"/>
    </source>
</evidence>
<feature type="domain" description="DUF5678" evidence="1">
    <location>
        <begin position="40"/>
        <end position="81"/>
    </location>
</feature>
<dbReference type="Proteomes" id="UP000003273">
    <property type="component" value="Unassembled WGS sequence"/>
</dbReference>